<evidence type="ECO:0000259" key="2">
    <source>
        <dbReference type="Pfam" id="PF13847"/>
    </source>
</evidence>
<dbReference type="SUPFAM" id="SSF53335">
    <property type="entry name" value="S-adenosyl-L-methionine-dependent methyltransferases"/>
    <property type="match status" value="1"/>
</dbReference>
<evidence type="ECO:0000313" key="4">
    <source>
        <dbReference type="Proteomes" id="UP000682951"/>
    </source>
</evidence>
<dbReference type="EMBL" id="JAGSSW010000002">
    <property type="protein sequence ID" value="MBR8463588.1"/>
    <property type="molecule type" value="Genomic_DNA"/>
</dbReference>
<evidence type="ECO:0000313" key="3">
    <source>
        <dbReference type="EMBL" id="MBR8463588.1"/>
    </source>
</evidence>
<dbReference type="RefSeq" id="WP_212141701.1">
    <property type="nucleotide sequence ID" value="NZ_JAGSSW010000002.1"/>
</dbReference>
<dbReference type="Pfam" id="PF13847">
    <property type="entry name" value="Methyltransf_31"/>
    <property type="match status" value="1"/>
</dbReference>
<proteinExistence type="predicted"/>
<feature type="domain" description="Methyltransferase" evidence="2">
    <location>
        <begin position="40"/>
        <end position="154"/>
    </location>
</feature>
<protein>
    <submittedName>
        <fullName evidence="3">Methyltransferase regulatory domain-containing protein</fullName>
    </submittedName>
</protein>
<keyword evidence="3" id="KW-0808">Transferase</keyword>
<dbReference type="GO" id="GO:0008168">
    <property type="term" value="F:methyltransferase activity"/>
    <property type="evidence" value="ECO:0007669"/>
    <property type="project" value="UniProtKB-KW"/>
</dbReference>
<keyword evidence="3" id="KW-0489">Methyltransferase</keyword>
<dbReference type="CDD" id="cd02440">
    <property type="entry name" value="AdoMet_MTases"/>
    <property type="match status" value="1"/>
</dbReference>
<dbReference type="PANTHER" id="PTHR43667:SF2">
    <property type="entry name" value="FATTY ACID C-METHYL TRANSFERASE"/>
    <property type="match status" value="1"/>
</dbReference>
<name>A0ABS5HHH6_9BACT</name>
<dbReference type="Pfam" id="PF10119">
    <property type="entry name" value="MethyTransf_Reg"/>
    <property type="match status" value="1"/>
</dbReference>
<reference evidence="3 4" key="1">
    <citation type="submission" date="2021-04" db="EMBL/GenBank/DDBJ databases">
        <title>Molecular and phenotypic characterization and identification of bacterial isolates recovered from the Anatolian ground squirrels (Spermophilus xanthoprymnus) and which have the potential to form a new species in the Campylobacter genus.</title>
        <authorList>
            <person name="Aydin F."/>
            <person name="Abay S."/>
            <person name="Kayman T."/>
            <person name="Karakaya E."/>
            <person name="Mustak H.K."/>
            <person name="Mustak I.B."/>
            <person name="Bilgin N."/>
            <person name="Duzler A."/>
            <person name="Sahin O."/>
            <person name="Guran O."/>
            <person name="Saticioglu I.B."/>
        </authorList>
    </citation>
    <scope>NUCLEOTIDE SEQUENCE [LARGE SCALE GENOMIC DNA]</scope>
    <source>
        <strain evidence="4">faydin-G24</strain>
    </source>
</reference>
<dbReference type="InterPro" id="IPR018773">
    <property type="entry name" value="MeTrfase_reg_dom_prd"/>
</dbReference>
<evidence type="ECO:0000259" key="1">
    <source>
        <dbReference type="Pfam" id="PF10119"/>
    </source>
</evidence>
<dbReference type="InterPro" id="IPR025714">
    <property type="entry name" value="Methyltranfer_dom"/>
</dbReference>
<dbReference type="PANTHER" id="PTHR43667">
    <property type="entry name" value="CYCLOPROPANE-FATTY-ACYL-PHOSPHOLIPID SYNTHASE"/>
    <property type="match status" value="1"/>
</dbReference>
<dbReference type="InterPro" id="IPR050723">
    <property type="entry name" value="CFA/CMAS"/>
</dbReference>
<dbReference type="Gene3D" id="3.40.50.150">
    <property type="entry name" value="Vaccinia Virus protein VP39"/>
    <property type="match status" value="1"/>
</dbReference>
<feature type="domain" description="Methyltransferase regulatory" evidence="1">
    <location>
        <begin position="227"/>
        <end position="310"/>
    </location>
</feature>
<accession>A0ABS5HHH6</accession>
<gene>
    <name evidence="3" type="ORF">KDD93_03250</name>
</gene>
<comment type="caution">
    <text evidence="3">The sequence shown here is derived from an EMBL/GenBank/DDBJ whole genome shotgun (WGS) entry which is preliminary data.</text>
</comment>
<dbReference type="GO" id="GO:0032259">
    <property type="term" value="P:methylation"/>
    <property type="evidence" value="ECO:0007669"/>
    <property type="project" value="UniProtKB-KW"/>
</dbReference>
<organism evidence="3 4">
    <name type="scientific">Campylobacter anatolicus</name>
    <dbReference type="NCBI Taxonomy" id="2829105"/>
    <lineage>
        <taxon>Bacteria</taxon>
        <taxon>Pseudomonadati</taxon>
        <taxon>Campylobacterota</taxon>
        <taxon>Epsilonproteobacteria</taxon>
        <taxon>Campylobacterales</taxon>
        <taxon>Campylobacteraceae</taxon>
        <taxon>Campylobacter</taxon>
    </lineage>
</organism>
<dbReference type="InterPro" id="IPR029063">
    <property type="entry name" value="SAM-dependent_MTases_sf"/>
</dbReference>
<keyword evidence="4" id="KW-1185">Reference proteome</keyword>
<dbReference type="Proteomes" id="UP000682951">
    <property type="component" value="Unassembled WGS sequence"/>
</dbReference>
<sequence>MDEIQKSYDELPYFSTAFFQCSPTRIEAIASFLSLTPPHSQNSRVLEIGCSYGGNLFPFAIANPNAKAVGIDLSKTQIDKAKELAKQMRVDNIKFIQKDICEVSQANVRELGEFDYIICHGVYSWVPDVVKDAILTSIKKLLSPNGIAYVSYNVYPGWKVKDIIRDFLTFGASNIKGEVNKAAKARELLNFLVKYTKYCENTDDINKIFLNSQLLDMHVSDLLSKSDTYICHEFLEIFNDPIYFKDFATNLDKHGLSYLCETSLDDIFKADLGIDEFDKYINSTVSSRIDKEQMLDFMVNKQFRQSLIIHKELFNNESHIEIGANELAKLHLASQFKRTEDGYESFGLKMKPEYNWLYQVFNDVYPDSVNFADIAALLKDDENALKSAFMGLMEIVATGHVAISIKPLKTIKYEVGKSRLKQNFRGYFEYFSANEMPVIGMANELNSIADFSTFDAFVALQFNGKNSLEAIEKQTGKFIKDRGLNLMENDKILKSHSKDDFKKMVKSYIDIIHTKLVNGYFLENI</sequence>